<proteinExistence type="predicted"/>
<reference evidence="1 2" key="1">
    <citation type="submission" date="2024-06" db="EMBL/GenBank/DDBJ databases">
        <authorList>
            <person name="Kraege A."/>
            <person name="Thomma B."/>
        </authorList>
    </citation>
    <scope>NUCLEOTIDE SEQUENCE [LARGE SCALE GENOMIC DNA]</scope>
</reference>
<comment type="caution">
    <text evidence="1">The sequence shown here is derived from an EMBL/GenBank/DDBJ whole genome shotgun (WGS) entry which is preliminary data.</text>
</comment>
<dbReference type="EMBL" id="CAXHTA020000007">
    <property type="protein sequence ID" value="CAL5222325.1"/>
    <property type="molecule type" value="Genomic_DNA"/>
</dbReference>
<evidence type="ECO:0000313" key="1">
    <source>
        <dbReference type="EMBL" id="CAL5222325.1"/>
    </source>
</evidence>
<accession>A0ABP1FQV4</accession>
<keyword evidence="2" id="KW-1185">Reference proteome</keyword>
<organism evidence="1 2">
    <name type="scientific">Coccomyxa viridis</name>
    <dbReference type="NCBI Taxonomy" id="1274662"/>
    <lineage>
        <taxon>Eukaryota</taxon>
        <taxon>Viridiplantae</taxon>
        <taxon>Chlorophyta</taxon>
        <taxon>core chlorophytes</taxon>
        <taxon>Trebouxiophyceae</taxon>
        <taxon>Trebouxiophyceae incertae sedis</taxon>
        <taxon>Coccomyxaceae</taxon>
        <taxon>Coccomyxa</taxon>
    </lineage>
</organism>
<sequence length="297" mass="33106">MYGKVYREPHLHCNTDIFGPTFSLRLPSQVRTKYPRDSRVSLALAPHEIVQDCLTALRKADIERFQAHFVPGAINLSTPVRKGVLLGGRAFTEDGPLAPFIDVLDVGARRVLPAHLLRRSQGISALQTGPSTYIQRTAVTARSGEEAVLEWALAKHAQRWCVSSAKRDPATDHPLPQEPHPRCSPESVVLAVLAALQEGDVQQALRFFMWPGARTDAQLPFLQCSFKEGSKGMLLHHRKAVLCNATLASPQLFTQEVRVSLDNNSAQEWGQTNATSLWHMCMRDNGKWMCRDIERVA</sequence>
<dbReference type="Proteomes" id="UP001497392">
    <property type="component" value="Unassembled WGS sequence"/>
</dbReference>
<name>A0ABP1FQV4_9CHLO</name>
<gene>
    <name evidence="1" type="primary">g4670</name>
    <name evidence="1" type="ORF">VP750_LOCUS3984</name>
</gene>
<protein>
    <submittedName>
        <fullName evidence="1">G4670 protein</fullName>
    </submittedName>
</protein>
<evidence type="ECO:0000313" key="2">
    <source>
        <dbReference type="Proteomes" id="UP001497392"/>
    </source>
</evidence>